<evidence type="ECO:0000256" key="11">
    <source>
        <dbReference type="ARBA" id="ARBA00074957"/>
    </source>
</evidence>
<feature type="transmembrane region" description="Helical" evidence="12">
    <location>
        <begin position="226"/>
        <end position="246"/>
    </location>
</feature>
<evidence type="ECO:0000313" key="14">
    <source>
        <dbReference type="RefSeq" id="XP_019630574.1"/>
    </source>
</evidence>
<evidence type="ECO:0000256" key="6">
    <source>
        <dbReference type="ARBA" id="ARBA00022847"/>
    </source>
</evidence>
<dbReference type="FunFam" id="1.20.1280.290:FF:000018">
    <property type="entry name" value="Cystinosin homolog"/>
    <property type="match status" value="1"/>
</dbReference>
<feature type="transmembrane region" description="Helical" evidence="12">
    <location>
        <begin position="282"/>
        <end position="302"/>
    </location>
</feature>
<comment type="catalytic activity">
    <reaction evidence="10">
        <text>L-cystine(out) + H(+)(out) = L-cystine(in) + H(+)(in)</text>
        <dbReference type="Rhea" id="RHEA:66172"/>
        <dbReference type="ChEBI" id="CHEBI:15378"/>
        <dbReference type="ChEBI" id="CHEBI:35491"/>
    </reaction>
    <physiologicalReaction direction="left-to-right" evidence="10">
        <dbReference type="Rhea" id="RHEA:66173"/>
    </physiologicalReaction>
</comment>
<keyword evidence="5" id="KW-0677">Repeat</keyword>
<dbReference type="PANTHER" id="PTHR13131">
    <property type="entry name" value="CYSTINOSIN"/>
    <property type="match status" value="1"/>
</dbReference>
<keyword evidence="13" id="KW-1185">Reference proteome</keyword>
<evidence type="ECO:0000256" key="2">
    <source>
        <dbReference type="ARBA" id="ARBA00006855"/>
    </source>
</evidence>
<keyword evidence="7 12" id="KW-1133">Transmembrane helix</keyword>
<dbReference type="GeneID" id="109474668"/>
<dbReference type="PANTHER" id="PTHR13131:SF5">
    <property type="entry name" value="CYSTINOSIN"/>
    <property type="match status" value="1"/>
</dbReference>
<dbReference type="SMART" id="SM00679">
    <property type="entry name" value="CTNS"/>
    <property type="match status" value="2"/>
</dbReference>
<evidence type="ECO:0000256" key="9">
    <source>
        <dbReference type="ARBA" id="ARBA00023228"/>
    </source>
</evidence>
<dbReference type="GO" id="GO:0005765">
    <property type="term" value="C:lysosomal membrane"/>
    <property type="evidence" value="ECO:0007669"/>
    <property type="project" value="UniProtKB-SubCell"/>
</dbReference>
<comment type="similarity">
    <text evidence="2">Belongs to the cystinosin family.</text>
</comment>
<dbReference type="Proteomes" id="UP000515135">
    <property type="component" value="Unplaced"/>
</dbReference>
<dbReference type="PROSITE" id="PS51257">
    <property type="entry name" value="PROKAR_LIPOPROTEIN"/>
    <property type="match status" value="1"/>
</dbReference>
<keyword evidence="6" id="KW-0769">Symport</keyword>
<keyword evidence="4 12" id="KW-0812">Transmembrane</keyword>
<feature type="transmembrane region" description="Helical" evidence="12">
    <location>
        <begin position="253"/>
        <end position="276"/>
    </location>
</feature>
<accession>A0A6P4Z9G6</accession>
<evidence type="ECO:0000256" key="10">
    <source>
        <dbReference type="ARBA" id="ARBA00048473"/>
    </source>
</evidence>
<comment type="subcellular location">
    <subcellularLocation>
        <location evidence="1">Lysosome membrane</location>
        <topology evidence="1">Multi-pass membrane protein</topology>
    </subcellularLocation>
</comment>
<dbReference type="InterPro" id="IPR006603">
    <property type="entry name" value="PQ-loop_rpt"/>
</dbReference>
<feature type="transmembrane region" description="Helical" evidence="12">
    <location>
        <begin position="322"/>
        <end position="341"/>
    </location>
</feature>
<evidence type="ECO:0000256" key="12">
    <source>
        <dbReference type="SAM" id="Phobius"/>
    </source>
</evidence>
<dbReference type="InterPro" id="IPR005282">
    <property type="entry name" value="LC_transporter"/>
</dbReference>
<dbReference type="GO" id="GO:0015293">
    <property type="term" value="F:symporter activity"/>
    <property type="evidence" value="ECO:0007669"/>
    <property type="project" value="UniProtKB-KW"/>
</dbReference>
<organism evidence="13 14">
    <name type="scientific">Branchiostoma belcheri</name>
    <name type="common">Amphioxus</name>
    <dbReference type="NCBI Taxonomy" id="7741"/>
    <lineage>
        <taxon>Eukaryota</taxon>
        <taxon>Metazoa</taxon>
        <taxon>Chordata</taxon>
        <taxon>Cephalochordata</taxon>
        <taxon>Leptocardii</taxon>
        <taxon>Amphioxiformes</taxon>
        <taxon>Branchiostomatidae</taxon>
        <taxon>Branchiostoma</taxon>
    </lineage>
</organism>
<dbReference type="Gene3D" id="1.20.1280.290">
    <property type="match status" value="2"/>
</dbReference>
<feature type="transmembrane region" description="Helical" evidence="12">
    <location>
        <begin position="356"/>
        <end position="377"/>
    </location>
</feature>
<dbReference type="FunFam" id="1.20.1280.290:FF:000016">
    <property type="entry name" value="Cystinosin homolog"/>
    <property type="match status" value="1"/>
</dbReference>
<dbReference type="GO" id="GO:0015184">
    <property type="term" value="F:L-cystine transmembrane transporter activity"/>
    <property type="evidence" value="ECO:0007669"/>
    <property type="project" value="TreeGrafter"/>
</dbReference>
<sequence>MSVHFKLRSRLCSIIMPRSTYYQFLFTATLGCFLFVGLVEGLGIGISTIRDLTLEPGQNETIVIQLSGRLKKSTILFAESSNKDICTIENVTIPAGWNSSVRTRVIALKVGQTDVTFNSSSSELTGLDSVFTKVSVVHSIPLHVVNAVIGWIYFVAWSVSFYPQIFENWRRKSVVGLNFDFLGLNLTGFLAYGFYNVGMFWVKEIQVEYKAQFGLHSVNPVQPNDVFFTIHAVFITTVTILQCCIYERGGQRMSYIGIGLVVLAWLVAAVGLVLALTNTLTWLTYLNFFSYIKLVITLVKYIPQGYMNCRRKSTEGWSIGNVLLDFTGGTFSLLQMFLIAYNTDDWTTLFGDFTKFGLGALSILFDLFFMLQHYVLFPVSKREKHVQNADNVVANSTDDNEPLLKASHA</sequence>
<feature type="transmembrane region" description="Helical" evidence="12">
    <location>
        <begin position="21"/>
        <end position="46"/>
    </location>
</feature>
<reference evidence="14" key="1">
    <citation type="submission" date="2025-08" db="UniProtKB">
        <authorList>
            <consortium name="RefSeq"/>
        </authorList>
    </citation>
    <scope>IDENTIFICATION</scope>
    <source>
        <tissue evidence="14">Gonad</tissue>
    </source>
</reference>
<evidence type="ECO:0000256" key="5">
    <source>
        <dbReference type="ARBA" id="ARBA00022737"/>
    </source>
</evidence>
<gene>
    <name evidence="14" type="primary">LOC109474668</name>
</gene>
<keyword evidence="8 12" id="KW-0472">Membrane</keyword>
<evidence type="ECO:0000256" key="3">
    <source>
        <dbReference type="ARBA" id="ARBA00022448"/>
    </source>
</evidence>
<keyword evidence="9" id="KW-0458">Lysosome</keyword>
<feature type="transmembrane region" description="Helical" evidence="12">
    <location>
        <begin position="174"/>
        <end position="195"/>
    </location>
</feature>
<feature type="transmembrane region" description="Helical" evidence="12">
    <location>
        <begin position="140"/>
        <end position="162"/>
    </location>
</feature>
<name>A0A6P4Z9G6_BRABE</name>
<keyword evidence="3" id="KW-0813">Transport</keyword>
<dbReference type="NCBIfam" id="TIGR00951">
    <property type="entry name" value="2A43"/>
    <property type="match status" value="1"/>
</dbReference>
<proteinExistence type="inferred from homology"/>
<protein>
    <recommendedName>
        <fullName evidence="11">Cystinosin homolog</fullName>
    </recommendedName>
</protein>
<dbReference type="Pfam" id="PF04193">
    <property type="entry name" value="PQ-loop"/>
    <property type="match status" value="2"/>
</dbReference>
<dbReference type="AlphaFoldDB" id="A0A6P4Z9G6"/>
<evidence type="ECO:0000256" key="1">
    <source>
        <dbReference type="ARBA" id="ARBA00004155"/>
    </source>
</evidence>
<evidence type="ECO:0000313" key="13">
    <source>
        <dbReference type="Proteomes" id="UP000515135"/>
    </source>
</evidence>
<dbReference type="RefSeq" id="XP_019630574.1">
    <property type="nucleotide sequence ID" value="XM_019775015.1"/>
</dbReference>
<evidence type="ECO:0000256" key="8">
    <source>
        <dbReference type="ARBA" id="ARBA00023136"/>
    </source>
</evidence>
<dbReference type="OrthoDB" id="75720at2759"/>
<dbReference type="KEGG" id="bbel:109474668"/>
<evidence type="ECO:0000256" key="7">
    <source>
        <dbReference type="ARBA" id="ARBA00022989"/>
    </source>
</evidence>
<evidence type="ECO:0000256" key="4">
    <source>
        <dbReference type="ARBA" id="ARBA00022692"/>
    </source>
</evidence>